<comment type="function">
    <text evidence="10">Catalyzes the acyloin condensation reaction between C atoms 2 and 3 of pyruvate and glyceraldehyde 3-phosphate to yield 1-deoxy-D-xylulose-5-phosphate (DXP).</text>
</comment>
<feature type="domain" description="Transketolase-like pyrimidine-binding" evidence="11">
    <location>
        <begin position="317"/>
        <end position="482"/>
    </location>
</feature>
<evidence type="ECO:0000256" key="10">
    <source>
        <dbReference type="HAMAP-Rule" id="MF_00315"/>
    </source>
</evidence>
<comment type="pathway">
    <text evidence="1 10">Metabolic intermediate biosynthesis; 1-deoxy-D-xylulose 5-phosphate biosynthesis; 1-deoxy-D-xylulose 5-phosphate from D-glyceraldehyde 3-phosphate and pyruvate: step 1/1.</text>
</comment>
<feature type="binding site" evidence="10">
    <location>
        <position position="147"/>
    </location>
    <ligand>
        <name>Mg(2+)</name>
        <dbReference type="ChEBI" id="CHEBI:18420"/>
    </ligand>
</feature>
<feature type="binding site" evidence="10">
    <location>
        <position position="176"/>
    </location>
    <ligand>
        <name>Mg(2+)</name>
        <dbReference type="ChEBI" id="CHEBI:18420"/>
    </ligand>
</feature>
<evidence type="ECO:0000256" key="9">
    <source>
        <dbReference type="ARBA" id="ARBA00023229"/>
    </source>
</evidence>
<dbReference type="PROSITE" id="PS00801">
    <property type="entry name" value="TRANSKETOLASE_1"/>
    <property type="match status" value="1"/>
</dbReference>
<dbReference type="Pfam" id="PF13292">
    <property type="entry name" value="DXP_synthase_N"/>
    <property type="match status" value="1"/>
</dbReference>
<dbReference type="AlphaFoldDB" id="A0A1F6GA55"/>
<reference evidence="12 13" key="1">
    <citation type="journal article" date="2016" name="Nat. Commun.">
        <title>Thousands of microbial genomes shed light on interconnected biogeochemical processes in an aquifer system.</title>
        <authorList>
            <person name="Anantharaman K."/>
            <person name="Brown C.T."/>
            <person name="Hug L.A."/>
            <person name="Sharon I."/>
            <person name="Castelle C.J."/>
            <person name="Probst A.J."/>
            <person name="Thomas B.C."/>
            <person name="Singh A."/>
            <person name="Wilkins M.J."/>
            <person name="Karaoz U."/>
            <person name="Brodie E.L."/>
            <person name="Williams K.H."/>
            <person name="Hubbard S.S."/>
            <person name="Banfield J.F."/>
        </authorList>
    </citation>
    <scope>NUCLEOTIDE SEQUENCE [LARGE SCALE GENOMIC DNA]</scope>
</reference>
<dbReference type="InterPro" id="IPR033248">
    <property type="entry name" value="Transketolase_C"/>
</dbReference>
<keyword evidence="6 10" id="KW-0460">Magnesium</keyword>
<comment type="cofactor">
    <cofactor evidence="10">
        <name>thiamine diphosphate</name>
        <dbReference type="ChEBI" id="CHEBI:58937"/>
    </cofactor>
    <text evidence="10">Binds 1 thiamine pyrophosphate per subunit.</text>
</comment>
<dbReference type="GO" id="GO:0000287">
    <property type="term" value="F:magnesium ion binding"/>
    <property type="evidence" value="ECO:0007669"/>
    <property type="project" value="UniProtKB-UniRule"/>
</dbReference>
<evidence type="ECO:0000259" key="11">
    <source>
        <dbReference type="SMART" id="SM00861"/>
    </source>
</evidence>
<dbReference type="PANTHER" id="PTHR43322:SF5">
    <property type="entry name" value="1-DEOXY-D-XYLULOSE-5-PHOSPHATE SYNTHASE, CHLOROPLASTIC"/>
    <property type="match status" value="1"/>
</dbReference>
<evidence type="ECO:0000256" key="2">
    <source>
        <dbReference type="ARBA" id="ARBA00011081"/>
    </source>
</evidence>
<evidence type="ECO:0000256" key="6">
    <source>
        <dbReference type="ARBA" id="ARBA00022842"/>
    </source>
</evidence>
<gene>
    <name evidence="10" type="primary">dxs</name>
    <name evidence="12" type="ORF">A2527_06505</name>
</gene>
<dbReference type="EMBL" id="MFNE01000030">
    <property type="protein sequence ID" value="OGG94986.1"/>
    <property type="molecule type" value="Genomic_DNA"/>
</dbReference>
<feature type="binding site" evidence="10">
    <location>
        <begin position="148"/>
        <end position="149"/>
    </location>
    <ligand>
        <name>thiamine diphosphate</name>
        <dbReference type="ChEBI" id="CHEBI:58937"/>
    </ligand>
</feature>
<dbReference type="SMART" id="SM00861">
    <property type="entry name" value="Transket_pyr"/>
    <property type="match status" value="1"/>
</dbReference>
<dbReference type="InterPro" id="IPR049557">
    <property type="entry name" value="Transketolase_CS"/>
</dbReference>
<evidence type="ECO:0000313" key="12">
    <source>
        <dbReference type="EMBL" id="OGG94986.1"/>
    </source>
</evidence>
<dbReference type="HAMAP" id="MF_00315">
    <property type="entry name" value="DXP_synth"/>
    <property type="match status" value="1"/>
</dbReference>
<feature type="binding site" evidence="10">
    <location>
        <position position="176"/>
    </location>
    <ligand>
        <name>thiamine diphosphate</name>
        <dbReference type="ChEBI" id="CHEBI:58937"/>
    </ligand>
</feature>
<evidence type="ECO:0000313" key="13">
    <source>
        <dbReference type="Proteomes" id="UP000178449"/>
    </source>
</evidence>
<evidence type="ECO:0000256" key="4">
    <source>
        <dbReference type="ARBA" id="ARBA00022679"/>
    </source>
</evidence>
<sequence>MSHPLLDELTDPSEVQALSVPRLEALAAECRAKIIDVVSRTGGHLASSLGTVELTIALAKVFDLDKDKVVFDVGHQGYTYKLLTGRKDRLELLGKKDGISKFLNRDESKYDHFGAGHASTSISASLGQAVGARLLNKQQHHIAVIGDGAMTGGLAFEAMNHAGHLDENLIVILNDNEMSIDPVVGALSKAVINISASKSYNLLRREIVKHQEDGIIPKAIHTTFKRINDSFMAFFTHGVWFENLNFRYFGQVDGHNIGDLVSLLKVTRNLKGPILLHISTQKGKGYQPAEGDSLSYHGIGAFEPITGKPVISTQLGKSYTNLFSEAFDQIMEAEPNTVAISAAMLANTGLSQLLPKYQDRIFDVGIAEGHAVTFAAGLATEGIKPWVVVYSTFLQRAIDHIAHDVALQHLPVKFVLDRAGFVGADGATHHGVMDLTYLRMIPSMVIMAPKNGYELQSMLKMAQAYDKGPVAIRFPRANNSDFYENPADAPLLPWGEAELIKPAQDLLFLCVGPLVETAQLAIAQLETEGIKAGLINARFVKPLDESLILAQLATVKGLVTLEENTLNGGFGAAVMELMARQGIAKPILTLGIEDRYFEHATRDEQLAETGLDLDSVVGKASRFFRGLT</sequence>
<feature type="binding site" evidence="10">
    <location>
        <position position="368"/>
    </location>
    <ligand>
        <name>thiamine diphosphate</name>
        <dbReference type="ChEBI" id="CHEBI:58937"/>
    </ligand>
</feature>
<feature type="binding site" evidence="10">
    <location>
        <position position="75"/>
    </location>
    <ligand>
        <name>thiamine diphosphate</name>
        <dbReference type="ChEBI" id="CHEBI:58937"/>
    </ligand>
</feature>
<proteinExistence type="inferred from homology"/>
<dbReference type="PANTHER" id="PTHR43322">
    <property type="entry name" value="1-D-DEOXYXYLULOSE 5-PHOSPHATE SYNTHASE-RELATED"/>
    <property type="match status" value="1"/>
</dbReference>
<dbReference type="InterPro" id="IPR005475">
    <property type="entry name" value="Transketolase-like_Pyr-bd"/>
</dbReference>
<dbReference type="InterPro" id="IPR029061">
    <property type="entry name" value="THDP-binding"/>
</dbReference>
<evidence type="ECO:0000256" key="3">
    <source>
        <dbReference type="ARBA" id="ARBA00011738"/>
    </source>
</evidence>
<dbReference type="SUPFAM" id="SSF52922">
    <property type="entry name" value="TK C-terminal domain-like"/>
    <property type="match status" value="1"/>
</dbReference>
<dbReference type="SUPFAM" id="SSF52518">
    <property type="entry name" value="Thiamin diphosphate-binding fold (THDP-binding)"/>
    <property type="match status" value="2"/>
</dbReference>
<dbReference type="NCBIfam" id="NF003933">
    <property type="entry name" value="PRK05444.2-2"/>
    <property type="match status" value="1"/>
</dbReference>
<dbReference type="GO" id="GO:0008661">
    <property type="term" value="F:1-deoxy-D-xylulose-5-phosphate synthase activity"/>
    <property type="evidence" value="ECO:0007669"/>
    <property type="project" value="UniProtKB-UniRule"/>
</dbReference>
<dbReference type="GO" id="GO:0009228">
    <property type="term" value="P:thiamine biosynthetic process"/>
    <property type="evidence" value="ECO:0007669"/>
    <property type="project" value="UniProtKB-UniRule"/>
</dbReference>
<evidence type="ECO:0000256" key="8">
    <source>
        <dbReference type="ARBA" id="ARBA00023052"/>
    </source>
</evidence>
<dbReference type="Gene3D" id="3.40.50.970">
    <property type="match status" value="2"/>
</dbReference>
<keyword evidence="5 10" id="KW-0479">Metal-binding</keyword>
<evidence type="ECO:0000256" key="7">
    <source>
        <dbReference type="ARBA" id="ARBA00022977"/>
    </source>
</evidence>
<dbReference type="InterPro" id="IPR005477">
    <property type="entry name" value="Dxylulose-5-P_synthase"/>
</dbReference>
<dbReference type="CDD" id="cd02007">
    <property type="entry name" value="TPP_DXS"/>
    <property type="match status" value="1"/>
</dbReference>
<keyword evidence="8 10" id="KW-0786">Thiamine pyrophosphate</keyword>
<comment type="caution">
    <text evidence="12">The sequence shown here is derived from an EMBL/GenBank/DDBJ whole genome shotgun (WGS) entry which is preliminary data.</text>
</comment>
<comment type="cofactor">
    <cofactor evidence="10">
        <name>Mg(2+)</name>
        <dbReference type="ChEBI" id="CHEBI:18420"/>
    </cofactor>
    <text evidence="10">Binds 1 Mg(2+) ion per subunit.</text>
</comment>
<feature type="binding site" evidence="10">
    <location>
        <position position="286"/>
    </location>
    <ligand>
        <name>thiamine diphosphate</name>
        <dbReference type="ChEBI" id="CHEBI:58937"/>
    </ligand>
</feature>
<comment type="subunit">
    <text evidence="3 10">Homodimer.</text>
</comment>
<dbReference type="Gene3D" id="3.40.50.920">
    <property type="match status" value="1"/>
</dbReference>
<accession>A0A1F6GA55</accession>
<dbReference type="NCBIfam" id="TIGR00204">
    <property type="entry name" value="dxs"/>
    <property type="match status" value="1"/>
</dbReference>
<keyword evidence="9 10" id="KW-0414">Isoprene biosynthesis</keyword>
<dbReference type="Pfam" id="PF02779">
    <property type="entry name" value="Transket_pyr"/>
    <property type="match status" value="1"/>
</dbReference>
<feature type="binding site" evidence="10">
    <location>
        <begin position="116"/>
        <end position="118"/>
    </location>
    <ligand>
        <name>thiamine diphosphate</name>
        <dbReference type="ChEBI" id="CHEBI:58937"/>
    </ligand>
</feature>
<dbReference type="Pfam" id="PF02780">
    <property type="entry name" value="Transketolase_C"/>
    <property type="match status" value="1"/>
</dbReference>
<dbReference type="GO" id="GO:0016114">
    <property type="term" value="P:terpenoid biosynthetic process"/>
    <property type="evidence" value="ECO:0007669"/>
    <property type="project" value="UniProtKB-UniRule"/>
</dbReference>
<dbReference type="Proteomes" id="UP000178449">
    <property type="component" value="Unassembled WGS sequence"/>
</dbReference>
<keyword evidence="7 10" id="KW-0784">Thiamine biosynthesis</keyword>
<dbReference type="InterPro" id="IPR009014">
    <property type="entry name" value="Transketo_C/PFOR_II"/>
</dbReference>
<dbReference type="EC" id="2.2.1.7" evidence="10"/>
<evidence type="ECO:0000256" key="5">
    <source>
        <dbReference type="ARBA" id="ARBA00022723"/>
    </source>
</evidence>
<comment type="similarity">
    <text evidence="2 10">Belongs to the transketolase family. DXPS subfamily.</text>
</comment>
<dbReference type="CDD" id="cd07033">
    <property type="entry name" value="TPP_PYR_DXS_TK_like"/>
    <property type="match status" value="1"/>
</dbReference>
<dbReference type="GO" id="GO:0030976">
    <property type="term" value="F:thiamine pyrophosphate binding"/>
    <property type="evidence" value="ECO:0007669"/>
    <property type="project" value="UniProtKB-UniRule"/>
</dbReference>
<keyword evidence="4 10" id="KW-0808">Transferase</keyword>
<dbReference type="GO" id="GO:0005829">
    <property type="term" value="C:cytosol"/>
    <property type="evidence" value="ECO:0007669"/>
    <property type="project" value="TreeGrafter"/>
</dbReference>
<evidence type="ECO:0000256" key="1">
    <source>
        <dbReference type="ARBA" id="ARBA00004980"/>
    </source>
</evidence>
<comment type="catalytic activity">
    <reaction evidence="10">
        <text>D-glyceraldehyde 3-phosphate + pyruvate + H(+) = 1-deoxy-D-xylulose 5-phosphate + CO2</text>
        <dbReference type="Rhea" id="RHEA:12605"/>
        <dbReference type="ChEBI" id="CHEBI:15361"/>
        <dbReference type="ChEBI" id="CHEBI:15378"/>
        <dbReference type="ChEBI" id="CHEBI:16526"/>
        <dbReference type="ChEBI" id="CHEBI:57792"/>
        <dbReference type="ChEBI" id="CHEBI:59776"/>
        <dbReference type="EC" id="2.2.1.7"/>
    </reaction>
</comment>
<dbReference type="STRING" id="1817772.A2527_06505"/>
<dbReference type="UniPathway" id="UPA00064">
    <property type="reaction ID" value="UER00091"/>
</dbReference>
<dbReference type="GO" id="GO:0019288">
    <property type="term" value="P:isopentenyl diphosphate biosynthetic process, methylerythritol 4-phosphate pathway"/>
    <property type="evidence" value="ECO:0007669"/>
    <property type="project" value="TreeGrafter"/>
</dbReference>
<name>A0A1F6GA55_9PROT</name>
<organism evidence="12 13">
    <name type="scientific">Candidatus Lambdaproteobacteria bacterium RIFOXYD2_FULL_50_16</name>
    <dbReference type="NCBI Taxonomy" id="1817772"/>
    <lineage>
        <taxon>Bacteria</taxon>
        <taxon>Pseudomonadati</taxon>
        <taxon>Pseudomonadota</taxon>
        <taxon>Candidatus Lambdaproteobacteria</taxon>
    </lineage>
</organism>
<protein>
    <recommendedName>
        <fullName evidence="10">1-deoxy-D-xylulose-5-phosphate synthase</fullName>
        <ecNumber evidence="10">2.2.1.7</ecNumber>
    </recommendedName>
    <alternativeName>
        <fullName evidence="10">1-deoxyxylulose-5-phosphate synthase</fullName>
        <shortName evidence="10">DXP synthase</shortName>
        <shortName evidence="10">DXPS</shortName>
    </alternativeName>
</protein>